<comment type="caution">
    <text evidence="1">The sequence shown here is derived from an EMBL/GenBank/DDBJ whole genome shotgun (WGS) entry which is preliminary data.</text>
</comment>
<gene>
    <name evidence="1" type="ORF">DDZ18_07345</name>
</gene>
<keyword evidence="2" id="KW-1185">Reference proteome</keyword>
<reference evidence="2" key="1">
    <citation type="submission" date="2018-05" db="EMBL/GenBank/DDBJ databases">
        <authorList>
            <person name="Liu B.-T."/>
        </authorList>
    </citation>
    <scope>NUCLEOTIDE SEQUENCE [LARGE SCALE GENOMIC DNA]</scope>
    <source>
        <strain evidence="2">WD6-1</strain>
    </source>
</reference>
<dbReference type="RefSeq" id="WP_109252709.1">
    <property type="nucleotide sequence ID" value="NZ_QEXV01000003.1"/>
</dbReference>
<proteinExistence type="predicted"/>
<dbReference type="Proteomes" id="UP000245168">
    <property type="component" value="Unassembled WGS sequence"/>
</dbReference>
<dbReference type="InterPro" id="IPR021473">
    <property type="entry name" value="DUF3126"/>
</dbReference>
<evidence type="ECO:0000313" key="1">
    <source>
        <dbReference type="EMBL" id="PWE17478.1"/>
    </source>
</evidence>
<name>A0A2U2BTY2_9PROT</name>
<protein>
    <submittedName>
        <fullName evidence="1">DUF3126 domain-containing protein</fullName>
    </submittedName>
</protein>
<organism evidence="1 2">
    <name type="scientific">Marinicauda salina</name>
    <dbReference type="NCBI Taxonomy" id="2135793"/>
    <lineage>
        <taxon>Bacteria</taxon>
        <taxon>Pseudomonadati</taxon>
        <taxon>Pseudomonadota</taxon>
        <taxon>Alphaproteobacteria</taxon>
        <taxon>Maricaulales</taxon>
        <taxon>Maricaulaceae</taxon>
        <taxon>Marinicauda</taxon>
    </lineage>
</organism>
<dbReference type="AlphaFoldDB" id="A0A2U2BTY2"/>
<sequence>MSTPVFNRDEAAKVEAFLQSKLNPELRVQMRQRPDECAEIYIGGECLGVVSKNVEEGETSYSFEITILDIDLEEA</sequence>
<evidence type="ECO:0000313" key="2">
    <source>
        <dbReference type="Proteomes" id="UP000245168"/>
    </source>
</evidence>
<accession>A0A2U2BTY2</accession>
<dbReference type="OrthoDB" id="7632283at2"/>
<dbReference type="EMBL" id="QEXV01000003">
    <property type="protein sequence ID" value="PWE17478.1"/>
    <property type="molecule type" value="Genomic_DNA"/>
</dbReference>
<dbReference type="Pfam" id="PF11324">
    <property type="entry name" value="DUF3126"/>
    <property type="match status" value="1"/>
</dbReference>